<keyword evidence="4 11" id="KW-0812">Transmembrane</keyword>
<feature type="transmembrane region" description="Helical" evidence="11">
    <location>
        <begin position="90"/>
        <end position="111"/>
    </location>
</feature>
<evidence type="ECO:0000256" key="9">
    <source>
        <dbReference type="ARBA" id="ARBA00023136"/>
    </source>
</evidence>
<evidence type="ECO:0000256" key="8">
    <source>
        <dbReference type="ARBA" id="ARBA00023065"/>
    </source>
</evidence>
<dbReference type="STRING" id="1314773.A0A3N2PM89"/>
<dbReference type="Pfam" id="PF01794">
    <property type="entry name" value="Ferric_reduct"/>
    <property type="match status" value="1"/>
</dbReference>
<protein>
    <submittedName>
        <fullName evidence="13">Ferric reductase like transmembrane component</fullName>
    </submittedName>
</protein>
<keyword evidence="9 11" id="KW-0472">Membrane</keyword>
<dbReference type="GO" id="GO:0006826">
    <property type="term" value="P:iron ion transport"/>
    <property type="evidence" value="ECO:0007669"/>
    <property type="project" value="TreeGrafter"/>
</dbReference>
<dbReference type="GO" id="GO:0005886">
    <property type="term" value="C:plasma membrane"/>
    <property type="evidence" value="ECO:0007669"/>
    <property type="project" value="TreeGrafter"/>
</dbReference>
<feature type="transmembrane region" description="Helical" evidence="11">
    <location>
        <begin position="200"/>
        <end position="219"/>
    </location>
</feature>
<reference evidence="13 14" key="1">
    <citation type="journal article" date="2018" name="Mol. Ecol.">
        <title>The obligate alkalophilic soda-lake fungus Sodiomyces alkalinus has shifted to a protein diet.</title>
        <authorList>
            <person name="Grum-Grzhimaylo A.A."/>
            <person name="Falkoski D.L."/>
            <person name="van den Heuvel J."/>
            <person name="Valero-Jimenez C.A."/>
            <person name="Min B."/>
            <person name="Choi I.G."/>
            <person name="Lipzen A."/>
            <person name="Daum C.G."/>
            <person name="Aanen D.K."/>
            <person name="Tsang A."/>
            <person name="Henrissat B."/>
            <person name="Bilanenko E.N."/>
            <person name="de Vries R.P."/>
            <person name="van Kan J.A.L."/>
            <person name="Grigoriev I.V."/>
            <person name="Debets A.J.M."/>
        </authorList>
    </citation>
    <scope>NUCLEOTIDE SEQUENCE [LARGE SCALE GENOMIC DNA]</scope>
    <source>
        <strain evidence="13 14">F11</strain>
    </source>
</reference>
<feature type="transmembrane region" description="Helical" evidence="11">
    <location>
        <begin position="226"/>
        <end position="244"/>
    </location>
</feature>
<keyword evidence="10" id="KW-0325">Glycoprotein</keyword>
<feature type="transmembrane region" description="Helical" evidence="11">
    <location>
        <begin position="28"/>
        <end position="49"/>
    </location>
</feature>
<dbReference type="InterPro" id="IPR013130">
    <property type="entry name" value="Fe3_Rdtase_TM_dom"/>
</dbReference>
<evidence type="ECO:0000256" key="6">
    <source>
        <dbReference type="ARBA" id="ARBA00022989"/>
    </source>
</evidence>
<evidence type="ECO:0000256" key="2">
    <source>
        <dbReference type="ARBA" id="ARBA00006278"/>
    </source>
</evidence>
<dbReference type="SFLD" id="SFLDS00052">
    <property type="entry name" value="Ferric_Reductase_Domain"/>
    <property type="match status" value="1"/>
</dbReference>
<accession>A0A3N2PM89</accession>
<comment type="similarity">
    <text evidence="2">Belongs to the ferric reductase (FRE) family.</text>
</comment>
<evidence type="ECO:0000313" key="14">
    <source>
        <dbReference type="Proteomes" id="UP000272025"/>
    </source>
</evidence>
<dbReference type="PANTHER" id="PTHR32361:SF9">
    <property type="entry name" value="FERRIC REDUCTASE TRANSMEMBRANE COMPONENT 3-RELATED"/>
    <property type="match status" value="1"/>
</dbReference>
<comment type="subcellular location">
    <subcellularLocation>
        <location evidence="1">Membrane</location>
        <topology evidence="1">Multi-pass membrane protein</topology>
    </subcellularLocation>
</comment>
<dbReference type="CDD" id="cd06186">
    <property type="entry name" value="NOX_Duox_like_FAD_NADP"/>
    <property type="match status" value="1"/>
</dbReference>
<dbReference type="Pfam" id="PF08030">
    <property type="entry name" value="NAD_binding_6"/>
    <property type="match status" value="1"/>
</dbReference>
<feature type="transmembrane region" description="Helical" evidence="11">
    <location>
        <begin position="162"/>
        <end position="180"/>
    </location>
</feature>
<keyword evidence="14" id="KW-1185">Reference proteome</keyword>
<name>A0A3N2PM89_SODAK</name>
<dbReference type="Gene3D" id="3.40.50.80">
    <property type="entry name" value="Nucleotide-binding domain of ferredoxin-NADP reductase (FNR) module"/>
    <property type="match status" value="1"/>
</dbReference>
<dbReference type="RefSeq" id="XP_028463439.1">
    <property type="nucleotide sequence ID" value="XM_028609331.1"/>
</dbReference>
<dbReference type="InterPro" id="IPR051410">
    <property type="entry name" value="Ferric/Cupric_Reductase"/>
</dbReference>
<gene>
    <name evidence="13" type="ORF">SODALDRAFT_317221</name>
</gene>
<dbReference type="AlphaFoldDB" id="A0A3N2PM89"/>
<feature type="transmembrane region" description="Helical" evidence="11">
    <location>
        <begin position="123"/>
        <end position="141"/>
    </location>
</feature>
<dbReference type="GeneID" id="39577809"/>
<dbReference type="GO" id="GO:0000293">
    <property type="term" value="F:ferric-chelate reductase activity"/>
    <property type="evidence" value="ECO:0007669"/>
    <property type="project" value="UniProtKB-ARBA"/>
</dbReference>
<keyword evidence="3" id="KW-0813">Transport</keyword>
<sequence length="598" mass="65463">MAGPRAGGGGPSQFPKEYAARQALNREATIYFAAAMAGLIGIVTIFHLIRVVGRRGSLASAPTVLASPFFYTSRVLRNVLIRKVPGLPSAGHAGLAVAYVTLNIVLTFTHLLDDPVMSLKSNVAARTGWLSLANICLAIFLGMKNTPLGFLTTWSYERLNSIHQVVGYTTMALVIIHAAAYTDYFADSGNWARLRVIDEIYGIVAGFTMLTLVVVGFTIRRRYYELFYLIHVSFFVLSMVFIGLHQPDIPKQIFAITAAGAGIWVFDRIVRIFRVTWYSFNNKATVHPLPHGGTRIVLRKPPKGARSGEHCFLWIPKIRLLEMHPFTIAAMDPLEFVIASYDGFTSDLHKFAKANPGATIRASVEGSYGSFPDPAAYDKVVLIAGGSGASFTVGMALNMLKRLKPRSQQRIEFVWMVKDCDHFDWFSGHLSTIRHTLNGSISLFVTRSPQPNMTMTSTTLAQVDLPNSAASYTPDSAPGSPIDLEEKYPLPLERPAGAFFRHVSDPEKSGAETDFSSPVSALSVAAGQSHLHGIPITYGRPDVSEIVKKAIDGTPVNQRVLVMCCGPDGLTTEVRNTTARNISRKGPAVELHCEQFGW</sequence>
<keyword evidence="6 11" id="KW-1133">Transmembrane helix</keyword>
<dbReference type="InterPro" id="IPR013112">
    <property type="entry name" value="FAD-bd_8"/>
</dbReference>
<evidence type="ECO:0000256" key="1">
    <source>
        <dbReference type="ARBA" id="ARBA00004141"/>
    </source>
</evidence>
<dbReference type="GO" id="GO:0006879">
    <property type="term" value="P:intracellular iron ion homeostasis"/>
    <property type="evidence" value="ECO:0007669"/>
    <property type="project" value="TreeGrafter"/>
</dbReference>
<keyword evidence="7" id="KW-0560">Oxidoreductase</keyword>
<evidence type="ECO:0000256" key="3">
    <source>
        <dbReference type="ARBA" id="ARBA00022448"/>
    </source>
</evidence>
<dbReference type="GO" id="GO:0015677">
    <property type="term" value="P:copper ion import"/>
    <property type="evidence" value="ECO:0007669"/>
    <property type="project" value="TreeGrafter"/>
</dbReference>
<dbReference type="PROSITE" id="PS51384">
    <property type="entry name" value="FAD_FR"/>
    <property type="match status" value="1"/>
</dbReference>
<dbReference type="InterPro" id="IPR017927">
    <property type="entry name" value="FAD-bd_FR_type"/>
</dbReference>
<feature type="domain" description="FAD-binding FR-type" evidence="12">
    <location>
        <begin position="262"/>
        <end position="374"/>
    </location>
</feature>
<evidence type="ECO:0000256" key="5">
    <source>
        <dbReference type="ARBA" id="ARBA00022982"/>
    </source>
</evidence>
<evidence type="ECO:0000256" key="7">
    <source>
        <dbReference type="ARBA" id="ARBA00023002"/>
    </source>
</evidence>
<keyword evidence="5" id="KW-0249">Electron transport</keyword>
<dbReference type="InterPro" id="IPR013121">
    <property type="entry name" value="Fe_red_NAD-bd_6"/>
</dbReference>
<dbReference type="Pfam" id="PF08022">
    <property type="entry name" value="FAD_binding_8"/>
    <property type="match status" value="1"/>
</dbReference>
<keyword evidence="8" id="KW-0406">Ion transport</keyword>
<dbReference type="Proteomes" id="UP000272025">
    <property type="component" value="Unassembled WGS sequence"/>
</dbReference>
<dbReference type="SUPFAM" id="SSF52343">
    <property type="entry name" value="Ferredoxin reductase-like, C-terminal NADP-linked domain"/>
    <property type="match status" value="1"/>
</dbReference>
<dbReference type="SFLD" id="SFLDG01168">
    <property type="entry name" value="Ferric_reductase_subgroup_(FRE"/>
    <property type="match status" value="1"/>
</dbReference>
<dbReference type="PANTHER" id="PTHR32361">
    <property type="entry name" value="FERRIC/CUPRIC REDUCTASE TRANSMEMBRANE COMPONENT"/>
    <property type="match status" value="1"/>
</dbReference>
<proteinExistence type="inferred from homology"/>
<evidence type="ECO:0000256" key="10">
    <source>
        <dbReference type="ARBA" id="ARBA00023180"/>
    </source>
</evidence>
<evidence type="ECO:0000256" key="11">
    <source>
        <dbReference type="SAM" id="Phobius"/>
    </source>
</evidence>
<organism evidence="13 14">
    <name type="scientific">Sodiomyces alkalinus (strain CBS 110278 / VKM F-3762 / F11)</name>
    <name type="common">Alkaliphilic filamentous fungus</name>
    <dbReference type="NCBI Taxonomy" id="1314773"/>
    <lineage>
        <taxon>Eukaryota</taxon>
        <taxon>Fungi</taxon>
        <taxon>Dikarya</taxon>
        <taxon>Ascomycota</taxon>
        <taxon>Pezizomycotina</taxon>
        <taxon>Sordariomycetes</taxon>
        <taxon>Hypocreomycetidae</taxon>
        <taxon>Glomerellales</taxon>
        <taxon>Plectosphaerellaceae</taxon>
        <taxon>Sodiomyces</taxon>
    </lineage>
</organism>
<evidence type="ECO:0000259" key="12">
    <source>
        <dbReference type="PROSITE" id="PS51384"/>
    </source>
</evidence>
<evidence type="ECO:0000256" key="4">
    <source>
        <dbReference type="ARBA" id="ARBA00022692"/>
    </source>
</evidence>
<dbReference type="EMBL" id="ML119061">
    <property type="protein sequence ID" value="ROT35633.1"/>
    <property type="molecule type" value="Genomic_DNA"/>
</dbReference>
<dbReference type="OrthoDB" id="10006946at2759"/>
<dbReference type="InterPro" id="IPR039261">
    <property type="entry name" value="FNR_nucleotide-bd"/>
</dbReference>
<evidence type="ECO:0000313" key="13">
    <source>
        <dbReference type="EMBL" id="ROT35633.1"/>
    </source>
</evidence>